<feature type="signal peptide" evidence="1">
    <location>
        <begin position="1"/>
        <end position="19"/>
    </location>
</feature>
<dbReference type="EMBL" id="QJJK01000018">
    <property type="protein sequence ID" value="PXW51924.1"/>
    <property type="molecule type" value="Genomic_DNA"/>
</dbReference>
<reference evidence="2 3" key="1">
    <citation type="submission" date="2018-05" db="EMBL/GenBank/DDBJ databases">
        <title>Genomic Encyclopedia of Type Strains, Phase IV (KMG-IV): sequencing the most valuable type-strain genomes for metagenomic binning, comparative biology and taxonomic classification.</title>
        <authorList>
            <person name="Goeker M."/>
        </authorList>
    </citation>
    <scope>NUCLEOTIDE SEQUENCE [LARGE SCALE GENOMIC DNA]</scope>
    <source>
        <strain evidence="2 3">DSM 6462</strain>
    </source>
</reference>
<protein>
    <submittedName>
        <fullName evidence="2">Uncharacterized protein</fullName>
    </submittedName>
</protein>
<comment type="caution">
    <text evidence="2">The sequence shown here is derived from an EMBL/GenBank/DDBJ whole genome shotgun (WGS) entry which is preliminary data.</text>
</comment>
<dbReference type="AlphaFoldDB" id="A0A2V3TTW6"/>
<dbReference type="Proteomes" id="UP000248021">
    <property type="component" value="Unassembled WGS sequence"/>
</dbReference>
<evidence type="ECO:0000256" key="1">
    <source>
        <dbReference type="SAM" id="SignalP"/>
    </source>
</evidence>
<accession>A0A2V3TTW6</accession>
<organism evidence="2 3">
    <name type="scientific">Chelatococcus asaccharovorans</name>
    <dbReference type="NCBI Taxonomy" id="28210"/>
    <lineage>
        <taxon>Bacteria</taxon>
        <taxon>Pseudomonadati</taxon>
        <taxon>Pseudomonadota</taxon>
        <taxon>Alphaproteobacteria</taxon>
        <taxon>Hyphomicrobiales</taxon>
        <taxon>Chelatococcaceae</taxon>
        <taxon>Chelatococcus</taxon>
    </lineage>
</organism>
<evidence type="ECO:0000313" key="3">
    <source>
        <dbReference type="Proteomes" id="UP000248021"/>
    </source>
</evidence>
<proteinExistence type="predicted"/>
<feature type="chain" id="PRO_5015843518" evidence="1">
    <location>
        <begin position="20"/>
        <end position="210"/>
    </location>
</feature>
<sequence length="210" mass="23293">MLNLRAIVPCLLLAFPALAQDTRAPEPQYAVACGAQFARSASHASLVKLYGAKNVTFEGVNRPEGEVVKATVLFAKDPSRRLEIEWYDKKKRRFPSVMTVFGETNKWIGPLGIKNGMTIQEIEQRAGKPFKINGFGFDVAGAGHFSETKLEKLPGGCFFNAHFDIEEGLPPEHLERFVGEVEISSDDPDLLTLKPKLWIYTLTYPPPAAD</sequence>
<keyword evidence="1" id="KW-0732">Signal</keyword>
<keyword evidence="3" id="KW-1185">Reference proteome</keyword>
<gene>
    <name evidence="2" type="ORF">C7450_11879</name>
</gene>
<evidence type="ECO:0000313" key="2">
    <source>
        <dbReference type="EMBL" id="PXW51924.1"/>
    </source>
</evidence>
<name>A0A2V3TTW6_9HYPH</name>